<accession>A0ABR9V5K8</accession>
<proteinExistence type="predicted"/>
<keyword evidence="1" id="KW-0812">Transmembrane</keyword>
<keyword evidence="3" id="KW-1185">Reference proteome</keyword>
<evidence type="ECO:0008006" key="4">
    <source>
        <dbReference type="Google" id="ProtNLM"/>
    </source>
</evidence>
<dbReference type="Proteomes" id="UP000654604">
    <property type="component" value="Unassembled WGS sequence"/>
</dbReference>
<organism evidence="2 3">
    <name type="scientific">Cyanobacterium stanieri LEGE 03274</name>
    <dbReference type="NCBI Taxonomy" id="1828756"/>
    <lineage>
        <taxon>Bacteria</taxon>
        <taxon>Bacillati</taxon>
        <taxon>Cyanobacteriota</taxon>
        <taxon>Cyanophyceae</taxon>
        <taxon>Oscillatoriophycideae</taxon>
        <taxon>Chroococcales</taxon>
        <taxon>Geminocystaceae</taxon>
        <taxon>Cyanobacterium</taxon>
    </lineage>
</organism>
<evidence type="ECO:0000313" key="3">
    <source>
        <dbReference type="Proteomes" id="UP000654604"/>
    </source>
</evidence>
<dbReference type="RefSeq" id="WP_193800289.1">
    <property type="nucleotide sequence ID" value="NZ_JADEWC010000008.1"/>
</dbReference>
<keyword evidence="1" id="KW-0472">Membrane</keyword>
<evidence type="ECO:0000313" key="2">
    <source>
        <dbReference type="EMBL" id="MBE9222124.1"/>
    </source>
</evidence>
<dbReference type="EMBL" id="JADEWC010000008">
    <property type="protein sequence ID" value="MBE9222124.1"/>
    <property type="molecule type" value="Genomic_DNA"/>
</dbReference>
<evidence type="ECO:0000256" key="1">
    <source>
        <dbReference type="SAM" id="Phobius"/>
    </source>
</evidence>
<feature type="transmembrane region" description="Helical" evidence="1">
    <location>
        <begin position="21"/>
        <end position="45"/>
    </location>
</feature>
<keyword evidence="1" id="KW-1133">Transmembrane helix</keyword>
<protein>
    <recommendedName>
        <fullName evidence="4">Prepilin-type cleavage/methylation domain-containing protein</fullName>
    </recommendedName>
</protein>
<gene>
    <name evidence="2" type="ORF">IQ215_05385</name>
</gene>
<sequence>MNRLHHDKNLKKIKSEGGFTLLEATVSMLLLSLAILFNAPLLVLLQNENTTSKARLGATSLARDLLDEVRSRKAVAAPVDGQLQTGLDKLGYEYDATTYICTSEPKIEEVRDEVLKKNILKVTECSTSNSDTELRHIVIQIKRNGQTEPIHTVQTAFTRLIPPPAAN</sequence>
<comment type="caution">
    <text evidence="2">The sequence shown here is derived from an EMBL/GenBank/DDBJ whole genome shotgun (WGS) entry which is preliminary data.</text>
</comment>
<reference evidence="2 3" key="1">
    <citation type="submission" date="2020-10" db="EMBL/GenBank/DDBJ databases">
        <authorList>
            <person name="Castelo-Branco R."/>
            <person name="Eusebio N."/>
            <person name="Adriana R."/>
            <person name="Vieira A."/>
            <person name="Brugerolle De Fraissinette N."/>
            <person name="Rezende De Castro R."/>
            <person name="Schneider M.P."/>
            <person name="Vasconcelos V."/>
            <person name="Leao P.N."/>
        </authorList>
    </citation>
    <scope>NUCLEOTIDE SEQUENCE [LARGE SCALE GENOMIC DNA]</scope>
    <source>
        <strain evidence="2 3">LEGE 03274</strain>
    </source>
</reference>
<name>A0ABR9V5K8_9CHRO</name>